<organism evidence="1 2">
    <name type="scientific">Paradevosia tibetensis</name>
    <dbReference type="NCBI Taxonomy" id="1447062"/>
    <lineage>
        <taxon>Bacteria</taxon>
        <taxon>Pseudomonadati</taxon>
        <taxon>Pseudomonadota</taxon>
        <taxon>Alphaproteobacteria</taxon>
        <taxon>Hyphomicrobiales</taxon>
        <taxon>Devosiaceae</taxon>
        <taxon>Paradevosia</taxon>
    </lineage>
</organism>
<name>A0A5B9DQR1_9HYPH</name>
<protein>
    <submittedName>
        <fullName evidence="1">Uncharacterized protein</fullName>
    </submittedName>
</protein>
<dbReference type="RefSeq" id="WP_049705794.1">
    <property type="nucleotide sequence ID" value="NZ_BMFM01000001.1"/>
</dbReference>
<accession>A0A5B9DQR1</accession>
<proteinExistence type="predicted"/>
<dbReference type="Proteomes" id="UP000321062">
    <property type="component" value="Chromosome"/>
</dbReference>
<dbReference type="AlphaFoldDB" id="A0A5B9DQR1"/>
<gene>
    <name evidence="1" type="ORF">FNA67_14265</name>
</gene>
<evidence type="ECO:0000313" key="2">
    <source>
        <dbReference type="Proteomes" id="UP000321062"/>
    </source>
</evidence>
<evidence type="ECO:0000313" key="1">
    <source>
        <dbReference type="EMBL" id="QEE21275.1"/>
    </source>
</evidence>
<dbReference type="KEGG" id="yti:FNA67_14265"/>
<sequence>MRTRNVIAAGLSVALLGLGALATAGSANAAACLKHDQTNYSLGVDQTDDRNDDIFAANKSGYRCDDGSHVSYYQMQHENAAAAAAKAQVKQN</sequence>
<dbReference type="EMBL" id="CP041690">
    <property type="protein sequence ID" value="QEE21275.1"/>
    <property type="molecule type" value="Genomic_DNA"/>
</dbReference>
<keyword evidence="2" id="KW-1185">Reference proteome</keyword>
<reference evidence="1 2" key="1">
    <citation type="journal article" date="2015" name="Int. J. Syst. Evol. Microbiol.">
        <title>Youhaiella tibetensis gen. nov., sp. nov., isolated from subsurface sediment.</title>
        <authorList>
            <person name="Wang Y.X."/>
            <person name="Huang F.Q."/>
            <person name="Nogi Y."/>
            <person name="Pang S.J."/>
            <person name="Wang P.K."/>
            <person name="Lv J."/>
        </authorList>
    </citation>
    <scope>NUCLEOTIDE SEQUENCE [LARGE SCALE GENOMIC DNA]</scope>
    <source>
        <strain evidence="2">fig4</strain>
    </source>
</reference>